<evidence type="ECO:0000313" key="2">
    <source>
        <dbReference type="EMBL" id="MBF4501162.1"/>
    </source>
</evidence>
<sequence length="944" mass="109607">MKKYKASLLSALLAGQILFPTVASANQTTELTNQARKVIESNIVEEDSSTEIYFKSRWTYEQQLLKAQTDGHVEYEMAFRHDPIDGQEPVDLEQATFYTELAEDVEFVSATFGGVYDEEQHRVIWQNPGGIPTTHANFNPETPRRVNLIVRYPESTEQASITSYATYTAKEGEQQRTRPTTLNHSFENPVEEVPSGIFFNGERADGGENTIATGEAFTYDVHYSLNLPEAETDAKLIVSLPENIQFDKHVQLTGDFRTYRYDEKSHAFIFYFHANVNEVKGTLKINNLSFLKEVTENGEEATIQFFYESKERGKQSMATSTVIAQAEANWEVEVVRFKPQSTPRHETKAIYRVQLKDQKREEVGRLQTDDLLWSFVVPEGAKIVKVRDAENQEWTLLEQKDTQTLERHVSPERDYQFDIYVEYNDPSLSEANIETMLTYTPKGEEEVQKHANLTHSFTEEIVGLPESITFHKQNDEQNTHRFKGQQLTMNSYWNNGSNMILDRMEWVEEVPEAFQVESIQLPKIEGATFEQLYVQLNNEQNWRPWAMDSNPASLDKKDKITKVKAVWKEVLPVFEMREPLQMTYTVQGSQPQRIQNESSLVAYLHEEAWAYTASETVELVHPHPIIEMELASSQPVVTTDGYYQYFIEVKNDAESGKTFENPHLAVTLPAEVEPVEWSWKIDGKDRIIQPHYEVQGLPEERTKRLSWHWDENAPLYLEVGESFVITFKVKTQEELLGGVAHMQAELQSSRHSLLQNRETKELRPHVTTLHTMKYMADTSLKWDEKIRVVGEDQWQELGEHTTFQPKQFVEYQVTLQNNGVTPIDQLRWIDGFYQNTYAVILEAFHVSNEEYLNANLRRYPTYNFAEYNWRPYEVSRGAAVRWKYDVDQPLRPGEKKTMTYRFQVPAYSGVVMRDRFIEAAFEGLEFPPNHHKQAIFRVVPIEQE</sequence>
<feature type="signal peptide" evidence="1">
    <location>
        <begin position="1"/>
        <end position="25"/>
    </location>
</feature>
<evidence type="ECO:0000256" key="1">
    <source>
        <dbReference type="SAM" id="SignalP"/>
    </source>
</evidence>
<protein>
    <submittedName>
        <fullName evidence="2">Uncharacterized protein</fullName>
    </submittedName>
</protein>
<accession>A0A8J7G4N8</accession>
<feature type="chain" id="PRO_5035148405" evidence="1">
    <location>
        <begin position="26"/>
        <end position="944"/>
    </location>
</feature>
<gene>
    <name evidence="2" type="ORF">IRY55_07260</name>
</gene>
<evidence type="ECO:0000313" key="3">
    <source>
        <dbReference type="Proteomes" id="UP000622653"/>
    </source>
</evidence>
<keyword evidence="1" id="KW-0732">Signal</keyword>
<reference evidence="2" key="1">
    <citation type="submission" date="2020-11" db="EMBL/GenBank/DDBJ databases">
        <title>Multidrug resistant novel bacterium Savagea serpentis sp. nov., isolated from the scats of a vine snake (Ahaetulla nasuta).</title>
        <authorList>
            <person name="Venkata Ramana V."/>
            <person name="Vikas Patil S."/>
            <person name="Yogita Lugani V."/>
        </authorList>
    </citation>
    <scope>NUCLEOTIDE SEQUENCE</scope>
    <source>
        <strain evidence="2">SN6</strain>
    </source>
</reference>
<dbReference type="EMBL" id="JADKPV010000002">
    <property type="protein sequence ID" value="MBF4501162.1"/>
    <property type="molecule type" value="Genomic_DNA"/>
</dbReference>
<name>A0A8J7G4N8_9BACL</name>
<proteinExistence type="predicted"/>
<dbReference type="RefSeq" id="WP_194562634.1">
    <property type="nucleotide sequence ID" value="NZ_JADKPV010000002.1"/>
</dbReference>
<comment type="caution">
    <text evidence="2">The sequence shown here is derived from an EMBL/GenBank/DDBJ whole genome shotgun (WGS) entry which is preliminary data.</text>
</comment>
<keyword evidence="3" id="KW-1185">Reference proteome</keyword>
<dbReference type="Proteomes" id="UP000622653">
    <property type="component" value="Unassembled WGS sequence"/>
</dbReference>
<dbReference type="AlphaFoldDB" id="A0A8J7G4N8"/>
<organism evidence="2 3">
    <name type="scientific">Savagea serpentis</name>
    <dbReference type="NCBI Taxonomy" id="2785297"/>
    <lineage>
        <taxon>Bacteria</taxon>
        <taxon>Bacillati</taxon>
        <taxon>Bacillota</taxon>
        <taxon>Bacilli</taxon>
        <taxon>Bacillales</taxon>
        <taxon>Caryophanaceae</taxon>
        <taxon>Savagea</taxon>
    </lineage>
</organism>